<evidence type="ECO:0000256" key="2">
    <source>
        <dbReference type="ARBA" id="ARBA00004514"/>
    </source>
</evidence>
<dbReference type="Gene3D" id="2.30.30.100">
    <property type="match status" value="1"/>
</dbReference>
<dbReference type="InterPro" id="IPR010920">
    <property type="entry name" value="LSM_dom_sf"/>
</dbReference>
<evidence type="ECO:0000259" key="13">
    <source>
        <dbReference type="PROSITE" id="PS52002"/>
    </source>
</evidence>
<evidence type="ECO:0000256" key="6">
    <source>
        <dbReference type="ARBA" id="ARBA00022728"/>
    </source>
</evidence>
<comment type="caution">
    <text evidence="14">The sequence shown here is derived from an EMBL/GenBank/DDBJ whole genome shotgun (WGS) entry which is preliminary data.</text>
</comment>
<comment type="similarity">
    <text evidence="3 12">Belongs to the snRNP Sm proteins family.</text>
</comment>
<dbReference type="Proteomes" id="UP001230268">
    <property type="component" value="Unassembled WGS sequence"/>
</dbReference>
<evidence type="ECO:0000256" key="12">
    <source>
        <dbReference type="RuleBase" id="RU365053"/>
    </source>
</evidence>
<dbReference type="AlphaFoldDB" id="A0AAD8PCQ2"/>
<dbReference type="CDD" id="cd01718">
    <property type="entry name" value="Sm_E"/>
    <property type="match status" value="1"/>
</dbReference>
<comment type="function">
    <text evidence="11 12">Plays a role in pre-mRNA splicing as a core component of the spliceosomal U1, U2, U4 and U5 small nuclear ribonucleoproteins (snRNPs), the building blocks of the spliceosome.</text>
</comment>
<keyword evidence="8 12" id="KW-0508">mRNA splicing</keyword>
<gene>
    <name evidence="14" type="ORF">BgAZ_403230</name>
</gene>
<accession>A0AAD8PCQ2</accession>
<organism evidence="14 15">
    <name type="scientific">Babesia gibsoni</name>
    <dbReference type="NCBI Taxonomy" id="33632"/>
    <lineage>
        <taxon>Eukaryota</taxon>
        <taxon>Sar</taxon>
        <taxon>Alveolata</taxon>
        <taxon>Apicomplexa</taxon>
        <taxon>Aconoidasida</taxon>
        <taxon>Piroplasmida</taxon>
        <taxon>Babesiidae</taxon>
        <taxon>Babesia</taxon>
    </lineage>
</organism>
<evidence type="ECO:0000256" key="3">
    <source>
        <dbReference type="ARBA" id="ARBA00006850"/>
    </source>
</evidence>
<reference evidence="14" key="1">
    <citation type="submission" date="2023-08" db="EMBL/GenBank/DDBJ databases">
        <title>Draft sequence of the Babesia gibsoni genome.</title>
        <authorList>
            <person name="Yamagishi J.Y."/>
            <person name="Xuan X.X."/>
        </authorList>
    </citation>
    <scope>NUCLEOTIDE SEQUENCE</scope>
    <source>
        <strain evidence="14">Azabu</strain>
    </source>
</reference>
<evidence type="ECO:0000313" key="14">
    <source>
        <dbReference type="EMBL" id="KAK1442293.1"/>
    </source>
</evidence>
<evidence type="ECO:0000256" key="11">
    <source>
        <dbReference type="ARBA" id="ARBA00058057"/>
    </source>
</evidence>
<keyword evidence="9 12" id="KW-0539">Nucleus</keyword>
<sequence length="89" mass="10245">MSGRKDKLQQIMTQPINQIFRFFTGGTRVQIWLFDQPNLRIEGKIRGFDEYMNMVLEDVEEIVVKQKARRSLGTIMLKGDAMTLIAAAP</sequence>
<dbReference type="PROSITE" id="PS52002">
    <property type="entry name" value="SM"/>
    <property type="match status" value="1"/>
</dbReference>
<name>A0AAD8PCQ2_BABGI</name>
<evidence type="ECO:0000313" key="15">
    <source>
        <dbReference type="Proteomes" id="UP001230268"/>
    </source>
</evidence>
<evidence type="ECO:0000256" key="4">
    <source>
        <dbReference type="ARBA" id="ARBA00022490"/>
    </source>
</evidence>
<evidence type="ECO:0000256" key="9">
    <source>
        <dbReference type="ARBA" id="ARBA00023242"/>
    </source>
</evidence>
<evidence type="ECO:0000256" key="5">
    <source>
        <dbReference type="ARBA" id="ARBA00022664"/>
    </source>
</evidence>
<dbReference type="GO" id="GO:0046540">
    <property type="term" value="C:U4/U6 x U5 tri-snRNP complex"/>
    <property type="evidence" value="ECO:0007669"/>
    <property type="project" value="UniProtKB-UniRule"/>
</dbReference>
<dbReference type="InterPro" id="IPR027078">
    <property type="entry name" value="snRNP-E"/>
</dbReference>
<keyword evidence="4" id="KW-0963">Cytoplasm</keyword>
<proteinExistence type="inferred from homology"/>
<dbReference type="GO" id="GO:0003723">
    <property type="term" value="F:RNA binding"/>
    <property type="evidence" value="ECO:0007669"/>
    <property type="project" value="UniProtKB-KW"/>
</dbReference>
<keyword evidence="6 12" id="KW-0747">Spliceosome</keyword>
<feature type="domain" description="Sm" evidence="13">
    <location>
        <begin position="16"/>
        <end position="89"/>
    </location>
</feature>
<keyword evidence="15" id="KW-1185">Reference proteome</keyword>
<dbReference type="GO" id="GO:0005686">
    <property type="term" value="C:U2 snRNP"/>
    <property type="evidence" value="ECO:0007669"/>
    <property type="project" value="UniProtKB-UniRule"/>
</dbReference>
<evidence type="ECO:0000256" key="8">
    <source>
        <dbReference type="ARBA" id="ARBA00023187"/>
    </source>
</evidence>
<evidence type="ECO:0000256" key="7">
    <source>
        <dbReference type="ARBA" id="ARBA00022884"/>
    </source>
</evidence>
<dbReference type="GO" id="GO:0005687">
    <property type="term" value="C:U4 snRNP"/>
    <property type="evidence" value="ECO:0007669"/>
    <property type="project" value="UniProtKB-UniRule"/>
</dbReference>
<dbReference type="Pfam" id="PF01423">
    <property type="entry name" value="LSM"/>
    <property type="match status" value="1"/>
</dbReference>
<dbReference type="PANTHER" id="PTHR11193">
    <property type="entry name" value="SMALL NUCLEAR RIBONUCLEOPROTEIN E"/>
    <property type="match status" value="1"/>
</dbReference>
<dbReference type="FunFam" id="2.30.30.100:FF:000013">
    <property type="entry name" value="Small nuclear ribonucleoprotein E"/>
    <property type="match status" value="1"/>
</dbReference>
<dbReference type="GO" id="GO:0005685">
    <property type="term" value="C:U1 snRNP"/>
    <property type="evidence" value="ECO:0007669"/>
    <property type="project" value="UniProtKB-UniRule"/>
</dbReference>
<keyword evidence="7 12" id="KW-0694">RNA-binding</keyword>
<keyword evidence="5 12" id="KW-0507">mRNA processing</keyword>
<keyword evidence="10 12" id="KW-0687">Ribonucleoprotein</keyword>
<dbReference type="InterPro" id="IPR001163">
    <property type="entry name" value="Sm_dom_euk/arc"/>
</dbReference>
<comment type="subcellular location">
    <subcellularLocation>
        <location evidence="2">Cytoplasm</location>
        <location evidence="2">Cytosol</location>
    </subcellularLocation>
    <subcellularLocation>
        <location evidence="1 12">Nucleus</location>
    </subcellularLocation>
</comment>
<dbReference type="GO" id="GO:0005829">
    <property type="term" value="C:cytosol"/>
    <property type="evidence" value="ECO:0007669"/>
    <property type="project" value="UniProtKB-SubCell"/>
</dbReference>
<dbReference type="GO" id="GO:0005682">
    <property type="term" value="C:U5 snRNP"/>
    <property type="evidence" value="ECO:0007669"/>
    <property type="project" value="UniProtKB-UniRule"/>
</dbReference>
<dbReference type="EMBL" id="JAVEPI010000004">
    <property type="protein sequence ID" value="KAK1442293.1"/>
    <property type="molecule type" value="Genomic_DNA"/>
</dbReference>
<protein>
    <recommendedName>
        <fullName evidence="12">Small nuclear ribonucleoprotein E</fullName>
        <shortName evidence="12">snRNP-E</shortName>
    </recommendedName>
    <alternativeName>
        <fullName evidence="12">Sm protein E</fullName>
    </alternativeName>
</protein>
<evidence type="ECO:0000256" key="1">
    <source>
        <dbReference type="ARBA" id="ARBA00004123"/>
    </source>
</evidence>
<evidence type="ECO:0000256" key="10">
    <source>
        <dbReference type="ARBA" id="ARBA00023274"/>
    </source>
</evidence>
<dbReference type="GO" id="GO:0005681">
    <property type="term" value="C:spliceosomal complex"/>
    <property type="evidence" value="ECO:0007669"/>
    <property type="project" value="UniProtKB-KW"/>
</dbReference>
<dbReference type="InterPro" id="IPR047575">
    <property type="entry name" value="Sm"/>
</dbReference>
<dbReference type="GO" id="GO:0000387">
    <property type="term" value="P:spliceosomal snRNP assembly"/>
    <property type="evidence" value="ECO:0007669"/>
    <property type="project" value="UniProtKB-UniRule"/>
</dbReference>
<dbReference type="SMART" id="SM00651">
    <property type="entry name" value="Sm"/>
    <property type="match status" value="1"/>
</dbReference>
<dbReference type="SUPFAM" id="SSF50182">
    <property type="entry name" value="Sm-like ribonucleoproteins"/>
    <property type="match status" value="1"/>
</dbReference>